<dbReference type="EMBL" id="FMZO01000006">
    <property type="protein sequence ID" value="SDD11656.1"/>
    <property type="molecule type" value="Genomic_DNA"/>
</dbReference>
<organism evidence="2 3">
    <name type="scientific">Niabella drilacis (strain DSM 25811 / CCM 8410 / CCUG 62505 / LMG 26954 / E90)</name>
    <dbReference type="NCBI Taxonomy" id="1285928"/>
    <lineage>
        <taxon>Bacteria</taxon>
        <taxon>Pseudomonadati</taxon>
        <taxon>Bacteroidota</taxon>
        <taxon>Chitinophagia</taxon>
        <taxon>Chitinophagales</taxon>
        <taxon>Chitinophagaceae</taxon>
        <taxon>Niabella</taxon>
    </lineage>
</organism>
<evidence type="ECO:0000313" key="3">
    <source>
        <dbReference type="Proteomes" id="UP000198757"/>
    </source>
</evidence>
<evidence type="ECO:0000313" key="2">
    <source>
        <dbReference type="EMBL" id="SDD11656.1"/>
    </source>
</evidence>
<dbReference type="OrthoDB" id="7294637at2"/>
<dbReference type="Gene3D" id="2.120.10.10">
    <property type="match status" value="1"/>
</dbReference>
<dbReference type="STRING" id="1285928.SAMN04487894_10687"/>
<feature type="domain" description="Sialidase" evidence="1">
    <location>
        <begin position="99"/>
        <end position="351"/>
    </location>
</feature>
<name>A0A1G6S632_NIADE</name>
<dbReference type="PANTHER" id="PTHR43752">
    <property type="entry name" value="BNR/ASP-BOX REPEAT FAMILY PROTEIN"/>
    <property type="match status" value="1"/>
</dbReference>
<dbReference type="AlphaFoldDB" id="A0A1G6S632"/>
<gene>
    <name evidence="2" type="ORF">SAMN04487894_10687</name>
</gene>
<proteinExistence type="predicted"/>
<reference evidence="3" key="1">
    <citation type="submission" date="2016-10" db="EMBL/GenBank/DDBJ databases">
        <authorList>
            <person name="Varghese N."/>
            <person name="Submissions S."/>
        </authorList>
    </citation>
    <scope>NUCLEOTIDE SEQUENCE [LARGE SCALE GENOMIC DNA]</scope>
    <source>
        <strain evidence="3">DSM 25811 / CCM 8410 / LMG 26954 / E90</strain>
    </source>
</reference>
<dbReference type="InterPro" id="IPR036278">
    <property type="entry name" value="Sialidase_sf"/>
</dbReference>
<keyword evidence="3" id="KW-1185">Reference proteome</keyword>
<dbReference type="CDD" id="cd15482">
    <property type="entry name" value="Sialidase_non-viral"/>
    <property type="match status" value="1"/>
</dbReference>
<evidence type="ECO:0000259" key="1">
    <source>
        <dbReference type="Pfam" id="PF13088"/>
    </source>
</evidence>
<accession>A0A1G6S632</accession>
<protein>
    <submittedName>
        <fullName evidence="2">BNR repeat-like domain-containing protein</fullName>
    </submittedName>
</protein>
<dbReference type="PANTHER" id="PTHR43752:SF2">
    <property type="entry name" value="BNR_ASP-BOX REPEAT FAMILY PROTEIN"/>
    <property type="match status" value="1"/>
</dbReference>
<dbReference type="InterPro" id="IPR011040">
    <property type="entry name" value="Sialidase"/>
</dbReference>
<dbReference type="SUPFAM" id="SSF50939">
    <property type="entry name" value="Sialidases"/>
    <property type="match status" value="1"/>
</dbReference>
<sequence length="389" mass="43197">MWYFLWNRVNCSYFPWKAAGALLAVVLLGTSCAVNRKISGSPPLSQVVLKLEPGQDNPRNSEGSFVTLKDGRILFVYSRYTGKNAGDHAPAYLAGRYSSDGGKTWSGRDEVIVTQEGNMNVMSVSLLRLRNGTIALFYLRKNSAVDCIPVVRFSTDEAKTWTTPVDCITDQKGYFVLNNDRVIQLKDGRLMMAVARHSRPSDAKWRETGALFAYYSDDNGKTWVPGKQVNTPAGIITQEPGLVALKRGRIMMYIRASGGTQYVSYSNDRGATWSTATSYNLKSPLSPATIERIPSSGDLLAIWNNNDGSIPAIKGRRTPLTVAISRNEGRSWEKITGIETDTDGWYCYTAIHFYKKSVLLSYCAGSQKAGTHLSVTDISRFDLKDLYKR</sequence>
<dbReference type="Proteomes" id="UP000198757">
    <property type="component" value="Unassembled WGS sequence"/>
</dbReference>
<dbReference type="Pfam" id="PF13088">
    <property type="entry name" value="BNR_2"/>
    <property type="match status" value="1"/>
</dbReference>